<keyword evidence="2" id="KW-1185">Reference proteome</keyword>
<gene>
    <name evidence="1" type="ORF">BG015_011985</name>
</gene>
<organism evidence="1 2">
    <name type="scientific">Linnemannia schmuckeri</name>
    <dbReference type="NCBI Taxonomy" id="64567"/>
    <lineage>
        <taxon>Eukaryota</taxon>
        <taxon>Fungi</taxon>
        <taxon>Fungi incertae sedis</taxon>
        <taxon>Mucoromycota</taxon>
        <taxon>Mortierellomycotina</taxon>
        <taxon>Mortierellomycetes</taxon>
        <taxon>Mortierellales</taxon>
        <taxon>Mortierellaceae</taxon>
        <taxon>Linnemannia</taxon>
    </lineage>
</organism>
<feature type="non-terminal residue" evidence="1">
    <location>
        <position position="116"/>
    </location>
</feature>
<comment type="caution">
    <text evidence="1">The sequence shown here is derived from an EMBL/GenBank/DDBJ whole genome shotgun (WGS) entry which is preliminary data.</text>
</comment>
<accession>A0A9P5V848</accession>
<sequence>MGIITRIEMEAELSLRSLATALIGDLTNKYIGRVSLPGPYPLLIRLRLHSRSSLFAGARSRPSIEHDFHRLKTIRLAEHNQTIYIPHQAKVNPQAPDEESLFLMAKLKQFMDSERQ</sequence>
<evidence type="ECO:0000313" key="1">
    <source>
        <dbReference type="EMBL" id="KAF9145167.1"/>
    </source>
</evidence>
<name>A0A9P5V848_9FUNG</name>
<evidence type="ECO:0000313" key="2">
    <source>
        <dbReference type="Proteomes" id="UP000748756"/>
    </source>
</evidence>
<dbReference type="AlphaFoldDB" id="A0A9P5V848"/>
<proteinExistence type="predicted"/>
<reference evidence="1" key="1">
    <citation type="journal article" date="2020" name="Fungal Divers.">
        <title>Resolving the Mortierellaceae phylogeny through synthesis of multi-gene phylogenetics and phylogenomics.</title>
        <authorList>
            <person name="Vandepol N."/>
            <person name="Liber J."/>
            <person name="Desiro A."/>
            <person name="Na H."/>
            <person name="Kennedy M."/>
            <person name="Barry K."/>
            <person name="Grigoriev I.V."/>
            <person name="Miller A.N."/>
            <person name="O'Donnell K."/>
            <person name="Stajich J.E."/>
            <person name="Bonito G."/>
        </authorList>
    </citation>
    <scope>NUCLEOTIDE SEQUENCE</scope>
    <source>
        <strain evidence="1">NRRL 6426</strain>
    </source>
</reference>
<protein>
    <submittedName>
        <fullName evidence="1">Uncharacterized protein</fullName>
    </submittedName>
</protein>
<dbReference type="Proteomes" id="UP000748756">
    <property type="component" value="Unassembled WGS sequence"/>
</dbReference>
<dbReference type="EMBL" id="JAAAUQ010000971">
    <property type="protein sequence ID" value="KAF9145167.1"/>
    <property type="molecule type" value="Genomic_DNA"/>
</dbReference>